<evidence type="ECO:0000313" key="1">
    <source>
        <dbReference type="EMBL" id="QOW19890.1"/>
    </source>
</evidence>
<dbReference type="KEGG" id="lcic:INQ41_02125"/>
<dbReference type="GO" id="GO:0003887">
    <property type="term" value="F:DNA-directed DNA polymerase activity"/>
    <property type="evidence" value="ECO:0007669"/>
    <property type="project" value="InterPro"/>
</dbReference>
<keyword evidence="2" id="KW-1185">Reference proteome</keyword>
<dbReference type="GO" id="GO:0003677">
    <property type="term" value="F:DNA binding"/>
    <property type="evidence" value="ECO:0007669"/>
    <property type="project" value="InterPro"/>
</dbReference>
<dbReference type="Proteomes" id="UP000594059">
    <property type="component" value="Chromosome"/>
</dbReference>
<dbReference type="InterPro" id="IPR007459">
    <property type="entry name" value="DNA_pol3_chi"/>
</dbReference>
<dbReference type="AlphaFoldDB" id="A0A7S6UGM6"/>
<dbReference type="EMBL" id="CP063656">
    <property type="protein sequence ID" value="QOW19890.1"/>
    <property type="molecule type" value="Genomic_DNA"/>
</dbReference>
<dbReference type="GO" id="GO:0006260">
    <property type="term" value="P:DNA replication"/>
    <property type="evidence" value="ECO:0007669"/>
    <property type="project" value="InterPro"/>
</dbReference>
<proteinExistence type="predicted"/>
<dbReference type="GO" id="GO:0032298">
    <property type="term" value="P:positive regulation of DNA-templated DNA replication initiation"/>
    <property type="evidence" value="ECO:0007669"/>
    <property type="project" value="TreeGrafter"/>
</dbReference>
<sequence length="143" mass="16323">MRADFYLIQKPRFREEPLLLVCELARKAQQAGQACIVLARDAAQAEKLDDLLWSFDPDAFIPHQIVDPDMEEGDDEEIEVLIATPEHDVALRPLVINLRDAAVDGAFERVLEVVPADDSARGPLRQRWVQYKDRGFTLNKHDM</sequence>
<protein>
    <submittedName>
        <fullName evidence="1">DNA polymerase III subunit chi</fullName>
    </submittedName>
</protein>
<dbReference type="RefSeq" id="WP_193985844.1">
    <property type="nucleotide sequence ID" value="NZ_CP063656.1"/>
</dbReference>
<dbReference type="Pfam" id="PF04364">
    <property type="entry name" value="DNA_pol3_chi"/>
    <property type="match status" value="1"/>
</dbReference>
<accession>A0A7S6UGM6</accession>
<gene>
    <name evidence="1" type="ORF">INQ41_02125</name>
</gene>
<dbReference type="SUPFAM" id="SSF102400">
    <property type="entry name" value="DNA polymerase III chi subunit"/>
    <property type="match status" value="1"/>
</dbReference>
<dbReference type="InterPro" id="IPR036768">
    <property type="entry name" value="PolIII_chi_sf"/>
</dbReference>
<dbReference type="PANTHER" id="PTHR38767:SF1">
    <property type="entry name" value="DNA POLYMERASE III SUBUNIT CHI"/>
    <property type="match status" value="1"/>
</dbReference>
<dbReference type="Gene3D" id="3.40.50.10110">
    <property type="entry name" value="DNA polymerase III subunit chi"/>
    <property type="match status" value="1"/>
</dbReference>
<dbReference type="PANTHER" id="PTHR38767">
    <property type="entry name" value="DNA POLYMERASE III SUBUNIT CHI"/>
    <property type="match status" value="1"/>
</dbReference>
<reference evidence="1 2" key="1">
    <citation type="submission" date="2020-10" db="EMBL/GenBank/DDBJ databases">
        <title>complete genome sequencing of Lysobacter sp. H21R20.</title>
        <authorList>
            <person name="Bae J.-W."/>
            <person name="Lee S.-Y."/>
        </authorList>
    </citation>
    <scope>NUCLEOTIDE SEQUENCE [LARGE SCALE GENOMIC DNA]</scope>
    <source>
        <strain evidence="1 2">H21R20</strain>
    </source>
</reference>
<name>A0A7S6UGM6_9GAMM</name>
<organism evidence="1 2">
    <name type="scientific">Novilysobacter ciconiae</name>
    <dbReference type="NCBI Taxonomy" id="2781022"/>
    <lineage>
        <taxon>Bacteria</taxon>
        <taxon>Pseudomonadati</taxon>
        <taxon>Pseudomonadota</taxon>
        <taxon>Gammaproteobacteria</taxon>
        <taxon>Lysobacterales</taxon>
        <taxon>Lysobacteraceae</taxon>
        <taxon>Novilysobacter</taxon>
    </lineage>
</organism>
<evidence type="ECO:0000313" key="2">
    <source>
        <dbReference type="Proteomes" id="UP000594059"/>
    </source>
</evidence>